<dbReference type="InterPro" id="IPR052165">
    <property type="entry name" value="Membrane_assoc_protease"/>
</dbReference>
<evidence type="ECO:0000259" key="5">
    <source>
        <dbReference type="Pfam" id="PF01957"/>
    </source>
</evidence>
<reference evidence="6" key="1">
    <citation type="journal article" date="2021" name="PeerJ">
        <title>Extensive microbial diversity within the chicken gut microbiome revealed by metagenomics and culture.</title>
        <authorList>
            <person name="Gilroy R."/>
            <person name="Ravi A."/>
            <person name="Getino M."/>
            <person name="Pursley I."/>
            <person name="Horton D.L."/>
            <person name="Alikhan N.F."/>
            <person name="Baker D."/>
            <person name="Gharbi K."/>
            <person name="Hall N."/>
            <person name="Watson M."/>
            <person name="Adriaenssens E.M."/>
            <person name="Foster-Nyarko E."/>
            <person name="Jarju S."/>
            <person name="Secka A."/>
            <person name="Antonio M."/>
            <person name="Oren A."/>
            <person name="Chaudhuri R.R."/>
            <person name="La Ragione R."/>
            <person name="Hildebrand F."/>
            <person name="Pallen M.J."/>
        </authorList>
    </citation>
    <scope>NUCLEOTIDE SEQUENCE</scope>
    <source>
        <strain evidence="6">CHK160-9182</strain>
    </source>
</reference>
<evidence type="ECO:0000313" key="6">
    <source>
        <dbReference type="EMBL" id="HIW06072.1"/>
    </source>
</evidence>
<dbReference type="Proteomes" id="UP000823934">
    <property type="component" value="Unassembled WGS sequence"/>
</dbReference>
<dbReference type="PANTHER" id="PTHR33507">
    <property type="entry name" value="INNER MEMBRANE PROTEIN YBBJ"/>
    <property type="match status" value="1"/>
</dbReference>
<feature type="transmembrane region" description="Helical" evidence="4">
    <location>
        <begin position="12"/>
        <end position="35"/>
    </location>
</feature>
<feature type="domain" description="NfeD-like C-terminal" evidence="5">
    <location>
        <begin position="94"/>
        <end position="144"/>
    </location>
</feature>
<dbReference type="PANTHER" id="PTHR33507:SF3">
    <property type="entry name" value="INNER MEMBRANE PROTEIN YBBJ"/>
    <property type="match status" value="1"/>
</dbReference>
<dbReference type="InterPro" id="IPR002810">
    <property type="entry name" value="NfeD-like_C"/>
</dbReference>
<gene>
    <name evidence="6" type="ORF">H9889_01930</name>
</gene>
<evidence type="ECO:0000256" key="1">
    <source>
        <dbReference type="ARBA" id="ARBA00022692"/>
    </source>
</evidence>
<name>A0A9D1Q5R1_9GAMM</name>
<evidence type="ECO:0000256" key="2">
    <source>
        <dbReference type="ARBA" id="ARBA00022989"/>
    </source>
</evidence>
<sequence>MTEILSGIDPMMAWLIVGAVLMLLELIVPGVYLFWLGVAAIAVGGLLSFLPLSFIIQILLFAIFSVIALIIGVKVYKGKDRDIETHHLNQIRGAEYIGHTYTLTADITNNAGRLPLGDSIWNIQGENLPAGTQIRITKVVGNALHYERVK</sequence>
<feature type="transmembrane region" description="Helical" evidence="4">
    <location>
        <begin position="41"/>
        <end position="71"/>
    </location>
</feature>
<evidence type="ECO:0000313" key="7">
    <source>
        <dbReference type="Proteomes" id="UP000823934"/>
    </source>
</evidence>
<proteinExistence type="predicted"/>
<accession>A0A9D1Q5R1</accession>
<evidence type="ECO:0000256" key="3">
    <source>
        <dbReference type="ARBA" id="ARBA00023136"/>
    </source>
</evidence>
<keyword evidence="3 4" id="KW-0472">Membrane</keyword>
<reference evidence="6" key="2">
    <citation type="submission" date="2021-04" db="EMBL/GenBank/DDBJ databases">
        <authorList>
            <person name="Gilroy R."/>
        </authorList>
    </citation>
    <scope>NUCLEOTIDE SEQUENCE</scope>
    <source>
        <strain evidence="6">CHK160-9182</strain>
    </source>
</reference>
<keyword evidence="1 4" id="KW-0812">Transmembrane</keyword>
<comment type="caution">
    <text evidence="6">The sequence shown here is derived from an EMBL/GenBank/DDBJ whole genome shotgun (WGS) entry which is preliminary data.</text>
</comment>
<evidence type="ECO:0000256" key="4">
    <source>
        <dbReference type="SAM" id="Phobius"/>
    </source>
</evidence>
<dbReference type="AlphaFoldDB" id="A0A9D1Q5R1"/>
<dbReference type="Pfam" id="PF01957">
    <property type="entry name" value="NfeD"/>
    <property type="match status" value="1"/>
</dbReference>
<keyword evidence="2 4" id="KW-1133">Transmembrane helix</keyword>
<protein>
    <submittedName>
        <fullName evidence="6">NfeD family protein</fullName>
    </submittedName>
</protein>
<dbReference type="EMBL" id="DXHP01000045">
    <property type="protein sequence ID" value="HIW06072.1"/>
    <property type="molecule type" value="Genomic_DNA"/>
</dbReference>
<organism evidence="6 7">
    <name type="scientific">Candidatus Ignatzschineria merdigallinarum</name>
    <dbReference type="NCBI Taxonomy" id="2838621"/>
    <lineage>
        <taxon>Bacteria</taxon>
        <taxon>Pseudomonadati</taxon>
        <taxon>Pseudomonadota</taxon>
        <taxon>Gammaproteobacteria</taxon>
        <taxon>Cardiobacteriales</taxon>
        <taxon>Ignatzschineriaceae</taxon>
        <taxon>Ignatzschineria</taxon>
    </lineage>
</organism>
<dbReference type="GO" id="GO:0005886">
    <property type="term" value="C:plasma membrane"/>
    <property type="evidence" value="ECO:0007669"/>
    <property type="project" value="TreeGrafter"/>
</dbReference>